<feature type="region of interest" description="Disordered" evidence="1">
    <location>
        <begin position="49"/>
        <end position="96"/>
    </location>
</feature>
<comment type="caution">
    <text evidence="2">The sequence shown here is derived from an EMBL/GenBank/DDBJ whole genome shotgun (WGS) entry which is preliminary data.</text>
</comment>
<evidence type="ECO:0000256" key="1">
    <source>
        <dbReference type="SAM" id="MobiDB-lite"/>
    </source>
</evidence>
<protein>
    <submittedName>
        <fullName evidence="2">Uncharacterized protein</fullName>
    </submittedName>
</protein>
<dbReference type="SUPFAM" id="SSF48403">
    <property type="entry name" value="Ankyrin repeat"/>
    <property type="match status" value="1"/>
</dbReference>
<dbReference type="EMBL" id="LGRX02011172">
    <property type="protein sequence ID" value="KAK3269175.1"/>
    <property type="molecule type" value="Genomic_DNA"/>
</dbReference>
<sequence>MHCAAYKGETLCGLALIRMGADVRVVDKRERSPITAAITAGFREAAKAFEDEAARPRDPSLFSTNITSAAPTPRAESENGAEASEDIGRDNPPDGA</sequence>
<evidence type="ECO:0000313" key="2">
    <source>
        <dbReference type="EMBL" id="KAK3269175.1"/>
    </source>
</evidence>
<dbReference type="Gene3D" id="1.25.40.20">
    <property type="entry name" value="Ankyrin repeat-containing domain"/>
    <property type="match status" value="1"/>
</dbReference>
<proteinExistence type="predicted"/>
<accession>A0AAE0G0Y0</accession>
<feature type="compositionally biased region" description="Basic and acidic residues" evidence="1">
    <location>
        <begin position="86"/>
        <end position="96"/>
    </location>
</feature>
<dbReference type="InterPro" id="IPR036770">
    <property type="entry name" value="Ankyrin_rpt-contain_sf"/>
</dbReference>
<organism evidence="2 3">
    <name type="scientific">Cymbomonas tetramitiformis</name>
    <dbReference type="NCBI Taxonomy" id="36881"/>
    <lineage>
        <taxon>Eukaryota</taxon>
        <taxon>Viridiplantae</taxon>
        <taxon>Chlorophyta</taxon>
        <taxon>Pyramimonadophyceae</taxon>
        <taxon>Pyramimonadales</taxon>
        <taxon>Pyramimonadaceae</taxon>
        <taxon>Cymbomonas</taxon>
    </lineage>
</organism>
<name>A0AAE0G0Y0_9CHLO</name>
<keyword evidence="3" id="KW-1185">Reference proteome</keyword>
<feature type="compositionally biased region" description="Polar residues" evidence="1">
    <location>
        <begin position="61"/>
        <end position="70"/>
    </location>
</feature>
<feature type="compositionally biased region" description="Basic and acidic residues" evidence="1">
    <location>
        <begin position="49"/>
        <end position="58"/>
    </location>
</feature>
<reference evidence="2 3" key="1">
    <citation type="journal article" date="2015" name="Genome Biol. Evol.">
        <title>Comparative Genomics of a Bacterivorous Green Alga Reveals Evolutionary Causalities and Consequences of Phago-Mixotrophic Mode of Nutrition.</title>
        <authorList>
            <person name="Burns J.A."/>
            <person name="Paasch A."/>
            <person name="Narechania A."/>
            <person name="Kim E."/>
        </authorList>
    </citation>
    <scope>NUCLEOTIDE SEQUENCE [LARGE SCALE GENOMIC DNA]</scope>
    <source>
        <strain evidence="2 3">PLY_AMNH</strain>
    </source>
</reference>
<dbReference type="Proteomes" id="UP001190700">
    <property type="component" value="Unassembled WGS sequence"/>
</dbReference>
<gene>
    <name evidence="2" type="ORF">CYMTET_22367</name>
</gene>
<dbReference type="AlphaFoldDB" id="A0AAE0G0Y0"/>
<evidence type="ECO:0000313" key="3">
    <source>
        <dbReference type="Proteomes" id="UP001190700"/>
    </source>
</evidence>